<dbReference type="KEGG" id="vab:WPS_00880"/>
<dbReference type="PANTHER" id="PTHR13774">
    <property type="entry name" value="PHENAZINE BIOSYNTHESIS PROTEIN"/>
    <property type="match status" value="1"/>
</dbReference>
<feature type="active site" evidence="1">
    <location>
        <position position="48"/>
    </location>
</feature>
<reference evidence="2 3" key="1">
    <citation type="journal article" date="2022" name="ISME Commun">
        <title>Vulcanimicrobium alpinus gen. nov. sp. nov., the first cultivated representative of the candidate phylum 'Eremiobacterota', is a metabolically versatile aerobic anoxygenic phototroph.</title>
        <authorList>
            <person name="Yabe S."/>
            <person name="Muto K."/>
            <person name="Abe K."/>
            <person name="Yokota A."/>
            <person name="Staudigel H."/>
            <person name="Tebo B.M."/>
        </authorList>
    </citation>
    <scope>NUCLEOTIDE SEQUENCE [LARGE SCALE GENOMIC DNA]</scope>
    <source>
        <strain evidence="2 3">WC8-2</strain>
    </source>
</reference>
<dbReference type="Gene3D" id="3.10.310.10">
    <property type="entry name" value="Diaminopimelate Epimerase, Chain A, domain 1"/>
    <property type="match status" value="2"/>
</dbReference>
<protein>
    <submittedName>
        <fullName evidence="2">Phenazine biosynthesis protein PhzF</fullName>
    </submittedName>
</protein>
<dbReference type="EMBL" id="AP025523">
    <property type="protein sequence ID" value="BDE04812.1"/>
    <property type="molecule type" value="Genomic_DNA"/>
</dbReference>
<sequence length="299" mass="31569">MARSFEISWVDAFTTVPLEGNACAVVLDARGLDDAAMQRISREINLSETSFVFPGAADADVAVRYFTPIAEIPLAGHPTIATAHALAEAGRIAADSDVLRVRMPAAIVPVTIGHGTPPVYAMSQPPPTFHDTFARAHAAAALGLDDDDILAGTTPQTVSTGTKQLMIALASRDALDRCRPDRHALYDHPGRDWFSVHVFARADARDPAGVAFAARHFADFGDVIEDPFTGSATGGMAGYCARYGIVRDSAYDVVQGMHVRRPGCAHVRVTGTPPDAIGRITVAGSAVTVIRGTLTIPDA</sequence>
<evidence type="ECO:0000256" key="1">
    <source>
        <dbReference type="PIRSR" id="PIRSR016184-1"/>
    </source>
</evidence>
<dbReference type="GO" id="GO:0005737">
    <property type="term" value="C:cytoplasm"/>
    <property type="evidence" value="ECO:0007669"/>
    <property type="project" value="TreeGrafter"/>
</dbReference>
<evidence type="ECO:0000313" key="2">
    <source>
        <dbReference type="EMBL" id="BDE04812.1"/>
    </source>
</evidence>
<accession>A0AAN2C8R3</accession>
<dbReference type="AlphaFoldDB" id="A0AAN2C8R3"/>
<organism evidence="2 3">
    <name type="scientific">Vulcanimicrobium alpinum</name>
    <dbReference type="NCBI Taxonomy" id="3016050"/>
    <lineage>
        <taxon>Bacteria</taxon>
        <taxon>Bacillati</taxon>
        <taxon>Vulcanimicrobiota</taxon>
        <taxon>Vulcanimicrobiia</taxon>
        <taxon>Vulcanimicrobiales</taxon>
        <taxon>Vulcanimicrobiaceae</taxon>
        <taxon>Vulcanimicrobium</taxon>
    </lineage>
</organism>
<dbReference type="GO" id="GO:0016853">
    <property type="term" value="F:isomerase activity"/>
    <property type="evidence" value="ECO:0007669"/>
    <property type="project" value="TreeGrafter"/>
</dbReference>
<keyword evidence="3" id="KW-1185">Reference proteome</keyword>
<name>A0AAN2C8R3_UNVUL</name>
<dbReference type="PIRSF" id="PIRSF016184">
    <property type="entry name" value="PhzC_PhzF"/>
    <property type="match status" value="1"/>
</dbReference>
<evidence type="ECO:0000313" key="3">
    <source>
        <dbReference type="Proteomes" id="UP001317532"/>
    </source>
</evidence>
<dbReference type="RefSeq" id="WP_317995901.1">
    <property type="nucleotide sequence ID" value="NZ_AP025523.1"/>
</dbReference>
<dbReference type="Pfam" id="PF02567">
    <property type="entry name" value="PhzC-PhzF"/>
    <property type="match status" value="1"/>
</dbReference>
<dbReference type="InterPro" id="IPR003719">
    <property type="entry name" value="Phenazine_PhzF-like"/>
</dbReference>
<proteinExistence type="predicted"/>
<gene>
    <name evidence="2" type="ORF">WPS_00880</name>
</gene>
<dbReference type="Proteomes" id="UP001317532">
    <property type="component" value="Chromosome"/>
</dbReference>
<dbReference type="SUPFAM" id="SSF54506">
    <property type="entry name" value="Diaminopimelate epimerase-like"/>
    <property type="match status" value="1"/>
</dbReference>
<dbReference type="NCBIfam" id="TIGR00654">
    <property type="entry name" value="PhzF_family"/>
    <property type="match status" value="1"/>
</dbReference>